<sequence length="64" mass="7322">MTTALNNRDEIYLSFFVSSRLCKTGWCFLVMENRMILAFCRGLKDLCPLLQEVALSGTDVRRSS</sequence>
<dbReference type="EnsemblPlants" id="AET4Gv20028400.1">
    <property type="protein sequence ID" value="AET4Gv20028400.1"/>
    <property type="gene ID" value="AET4Gv20028400"/>
</dbReference>
<protein>
    <submittedName>
        <fullName evidence="1">Uncharacterized protein</fullName>
    </submittedName>
</protein>
<evidence type="ECO:0000313" key="1">
    <source>
        <dbReference type="EnsemblPlants" id="AET4Gv20028400.1"/>
    </source>
</evidence>
<name>A0A453H080_AEGTS</name>
<proteinExistence type="predicted"/>
<dbReference type="Proteomes" id="UP000015105">
    <property type="component" value="Chromosome 4D"/>
</dbReference>
<organism evidence="1 2">
    <name type="scientific">Aegilops tauschii subsp. strangulata</name>
    <name type="common">Goatgrass</name>
    <dbReference type="NCBI Taxonomy" id="200361"/>
    <lineage>
        <taxon>Eukaryota</taxon>
        <taxon>Viridiplantae</taxon>
        <taxon>Streptophyta</taxon>
        <taxon>Embryophyta</taxon>
        <taxon>Tracheophyta</taxon>
        <taxon>Spermatophyta</taxon>
        <taxon>Magnoliopsida</taxon>
        <taxon>Liliopsida</taxon>
        <taxon>Poales</taxon>
        <taxon>Poaceae</taxon>
        <taxon>BOP clade</taxon>
        <taxon>Pooideae</taxon>
        <taxon>Triticodae</taxon>
        <taxon>Triticeae</taxon>
        <taxon>Triticinae</taxon>
        <taxon>Aegilops</taxon>
    </lineage>
</organism>
<dbReference type="AlphaFoldDB" id="A0A453H080"/>
<reference evidence="2" key="1">
    <citation type="journal article" date="2014" name="Science">
        <title>Ancient hybridizations among the ancestral genomes of bread wheat.</title>
        <authorList>
            <consortium name="International Wheat Genome Sequencing Consortium,"/>
            <person name="Marcussen T."/>
            <person name="Sandve S.R."/>
            <person name="Heier L."/>
            <person name="Spannagl M."/>
            <person name="Pfeifer M."/>
            <person name="Jakobsen K.S."/>
            <person name="Wulff B.B."/>
            <person name="Steuernagel B."/>
            <person name="Mayer K.F."/>
            <person name="Olsen O.A."/>
        </authorList>
    </citation>
    <scope>NUCLEOTIDE SEQUENCE [LARGE SCALE GENOMIC DNA]</scope>
    <source>
        <strain evidence="2">cv. AL8/78</strain>
    </source>
</reference>
<keyword evidence="2" id="KW-1185">Reference proteome</keyword>
<accession>A0A453H080</accession>
<reference evidence="1" key="3">
    <citation type="journal article" date="2017" name="Nature">
        <title>Genome sequence of the progenitor of the wheat D genome Aegilops tauschii.</title>
        <authorList>
            <person name="Luo M.C."/>
            <person name="Gu Y.Q."/>
            <person name="Puiu D."/>
            <person name="Wang H."/>
            <person name="Twardziok S.O."/>
            <person name="Deal K.R."/>
            <person name="Huo N."/>
            <person name="Zhu T."/>
            <person name="Wang L."/>
            <person name="Wang Y."/>
            <person name="McGuire P.E."/>
            <person name="Liu S."/>
            <person name="Long H."/>
            <person name="Ramasamy R.K."/>
            <person name="Rodriguez J.C."/>
            <person name="Van S.L."/>
            <person name="Yuan L."/>
            <person name="Wang Z."/>
            <person name="Xia Z."/>
            <person name="Xiao L."/>
            <person name="Anderson O.D."/>
            <person name="Ouyang S."/>
            <person name="Liang Y."/>
            <person name="Zimin A.V."/>
            <person name="Pertea G."/>
            <person name="Qi P."/>
            <person name="Bennetzen J.L."/>
            <person name="Dai X."/>
            <person name="Dawson M.W."/>
            <person name="Muller H.G."/>
            <person name="Kugler K."/>
            <person name="Rivarola-Duarte L."/>
            <person name="Spannagl M."/>
            <person name="Mayer K.F.X."/>
            <person name="Lu F.H."/>
            <person name="Bevan M.W."/>
            <person name="Leroy P."/>
            <person name="Li P."/>
            <person name="You F.M."/>
            <person name="Sun Q."/>
            <person name="Liu Z."/>
            <person name="Lyons E."/>
            <person name="Wicker T."/>
            <person name="Salzberg S.L."/>
            <person name="Devos K.M."/>
            <person name="Dvorak J."/>
        </authorList>
    </citation>
    <scope>NUCLEOTIDE SEQUENCE [LARGE SCALE GENOMIC DNA]</scope>
    <source>
        <strain evidence="1">cv. AL8/78</strain>
    </source>
</reference>
<evidence type="ECO:0000313" key="2">
    <source>
        <dbReference type="Proteomes" id="UP000015105"/>
    </source>
</evidence>
<reference evidence="1" key="4">
    <citation type="submission" date="2019-03" db="UniProtKB">
        <authorList>
            <consortium name="EnsemblPlants"/>
        </authorList>
    </citation>
    <scope>IDENTIFICATION</scope>
</reference>
<reference evidence="1" key="5">
    <citation type="journal article" date="2021" name="G3 (Bethesda)">
        <title>Aegilops tauschii genome assembly Aet v5.0 features greater sequence contiguity and improved annotation.</title>
        <authorList>
            <person name="Wang L."/>
            <person name="Zhu T."/>
            <person name="Rodriguez J.C."/>
            <person name="Deal K.R."/>
            <person name="Dubcovsky J."/>
            <person name="McGuire P.E."/>
            <person name="Lux T."/>
            <person name="Spannagl M."/>
            <person name="Mayer K.F.X."/>
            <person name="Baldrich P."/>
            <person name="Meyers B.C."/>
            <person name="Huo N."/>
            <person name="Gu Y.Q."/>
            <person name="Zhou H."/>
            <person name="Devos K.M."/>
            <person name="Bennetzen J.L."/>
            <person name="Unver T."/>
            <person name="Budak H."/>
            <person name="Gulick P.J."/>
            <person name="Galiba G."/>
            <person name="Kalapos B."/>
            <person name="Nelson D.R."/>
            <person name="Li P."/>
            <person name="You F.M."/>
            <person name="Luo M.C."/>
            <person name="Dvorak J."/>
        </authorList>
    </citation>
    <scope>NUCLEOTIDE SEQUENCE [LARGE SCALE GENOMIC DNA]</scope>
    <source>
        <strain evidence="1">cv. AL8/78</strain>
    </source>
</reference>
<dbReference type="Gramene" id="AET4Gv20028400.1">
    <property type="protein sequence ID" value="AET4Gv20028400.1"/>
    <property type="gene ID" value="AET4Gv20028400"/>
</dbReference>
<reference evidence="2" key="2">
    <citation type="journal article" date="2017" name="Nat. Plants">
        <title>The Aegilops tauschii genome reveals multiple impacts of transposons.</title>
        <authorList>
            <person name="Zhao G."/>
            <person name="Zou C."/>
            <person name="Li K."/>
            <person name="Wang K."/>
            <person name="Li T."/>
            <person name="Gao L."/>
            <person name="Zhang X."/>
            <person name="Wang H."/>
            <person name="Yang Z."/>
            <person name="Liu X."/>
            <person name="Jiang W."/>
            <person name="Mao L."/>
            <person name="Kong X."/>
            <person name="Jiao Y."/>
            <person name="Jia J."/>
        </authorList>
    </citation>
    <scope>NUCLEOTIDE SEQUENCE [LARGE SCALE GENOMIC DNA]</scope>
    <source>
        <strain evidence="2">cv. AL8/78</strain>
    </source>
</reference>